<gene>
    <name evidence="11" type="primary">fliJ</name>
    <name evidence="11" type="ORF">ABUE30_08485</name>
</gene>
<evidence type="ECO:0000313" key="12">
    <source>
        <dbReference type="Proteomes" id="UP001629953"/>
    </source>
</evidence>
<sequence length="148" mass="17533">MASQALTILRDQLHRKEQQAVAEFTQARQQLLSFEHQLTQLETYRRSYMEQSLARGADGILASGFHQYQAFIQTIEKAESDQQQSVGRLRTNVQQKRQQWLELQTRRKAIEQLQQRQLQKVAHKMARDEQKLLDEYATLRFARQHNPL</sequence>
<keyword evidence="10" id="KW-1006">Bacterial flagellum protein export</keyword>
<evidence type="ECO:0000256" key="6">
    <source>
        <dbReference type="ARBA" id="ARBA00022500"/>
    </source>
</evidence>
<evidence type="ECO:0000256" key="8">
    <source>
        <dbReference type="ARBA" id="ARBA00022927"/>
    </source>
</evidence>
<evidence type="ECO:0000256" key="3">
    <source>
        <dbReference type="ARBA" id="ARBA00020392"/>
    </source>
</evidence>
<organism evidence="11 12">
    <name type="scientific">Celerinatantimonas yamalensis</name>
    <dbReference type="NCBI Taxonomy" id="559956"/>
    <lineage>
        <taxon>Bacteria</taxon>
        <taxon>Pseudomonadati</taxon>
        <taxon>Pseudomonadota</taxon>
        <taxon>Gammaproteobacteria</taxon>
        <taxon>Celerinatantimonadaceae</taxon>
        <taxon>Celerinatantimonas</taxon>
    </lineage>
</organism>
<keyword evidence="12" id="KW-1185">Reference proteome</keyword>
<dbReference type="InterPro" id="IPR052570">
    <property type="entry name" value="FliJ"/>
</dbReference>
<proteinExistence type="inferred from homology"/>
<comment type="subcellular location">
    <subcellularLocation>
        <location evidence="1">Cell membrane</location>
        <topology evidence="1">Peripheral membrane protein</topology>
        <orientation evidence="1">Cytoplasmic side</orientation>
    </subcellularLocation>
</comment>
<evidence type="ECO:0000256" key="2">
    <source>
        <dbReference type="ARBA" id="ARBA00010004"/>
    </source>
</evidence>
<keyword evidence="8" id="KW-0653">Protein transport</keyword>
<dbReference type="Pfam" id="PF02050">
    <property type="entry name" value="FliJ"/>
    <property type="match status" value="1"/>
</dbReference>
<comment type="caution">
    <text evidence="11">The sequence shown here is derived from an EMBL/GenBank/DDBJ whole genome shotgun (WGS) entry which is preliminary data.</text>
</comment>
<dbReference type="PANTHER" id="PTHR38786">
    <property type="entry name" value="FLAGELLAR FLIJ PROTEIN"/>
    <property type="match status" value="1"/>
</dbReference>
<evidence type="ECO:0000256" key="5">
    <source>
        <dbReference type="ARBA" id="ARBA00022475"/>
    </source>
</evidence>
<keyword evidence="11" id="KW-0966">Cell projection</keyword>
<keyword evidence="11" id="KW-0282">Flagellum</keyword>
<dbReference type="EMBL" id="JBEQCT010000003">
    <property type="protein sequence ID" value="MFM2485101.1"/>
    <property type="molecule type" value="Genomic_DNA"/>
</dbReference>
<dbReference type="InterPro" id="IPR053716">
    <property type="entry name" value="Flag_assembly_chemotaxis_eff"/>
</dbReference>
<keyword evidence="4" id="KW-0813">Transport</keyword>
<evidence type="ECO:0000256" key="9">
    <source>
        <dbReference type="ARBA" id="ARBA00023136"/>
    </source>
</evidence>
<keyword evidence="11" id="KW-0969">Cilium</keyword>
<protein>
    <recommendedName>
        <fullName evidence="3">Flagellar FliJ protein</fullName>
    </recommendedName>
</protein>
<evidence type="ECO:0000256" key="4">
    <source>
        <dbReference type="ARBA" id="ARBA00022448"/>
    </source>
</evidence>
<evidence type="ECO:0000256" key="7">
    <source>
        <dbReference type="ARBA" id="ARBA00022795"/>
    </source>
</evidence>
<evidence type="ECO:0000313" key="11">
    <source>
        <dbReference type="EMBL" id="MFM2485101.1"/>
    </source>
</evidence>
<name>A0ABW9G615_9GAMM</name>
<dbReference type="RefSeq" id="WP_408623317.1">
    <property type="nucleotide sequence ID" value="NZ_JBEQCT010000003.1"/>
</dbReference>
<reference evidence="11 12" key="1">
    <citation type="journal article" date="2013" name="Int. J. Syst. Evol. Microbiol.">
        <title>Celerinatantimonas yamalensis sp. nov., a cold-adapted diazotrophic bacterium from a cold permafrost brine.</title>
        <authorList>
            <person name="Shcherbakova V."/>
            <person name="Chuvilskaya N."/>
            <person name="Rivkina E."/>
            <person name="Demidov N."/>
            <person name="Uchaeva V."/>
            <person name="Suetin S."/>
            <person name="Suzina N."/>
            <person name="Gilichinsky D."/>
        </authorList>
    </citation>
    <scope>NUCLEOTIDE SEQUENCE [LARGE SCALE GENOMIC DNA]</scope>
    <source>
        <strain evidence="11 12">C7</strain>
    </source>
</reference>
<evidence type="ECO:0000256" key="10">
    <source>
        <dbReference type="ARBA" id="ARBA00023225"/>
    </source>
</evidence>
<dbReference type="PANTHER" id="PTHR38786:SF1">
    <property type="entry name" value="FLAGELLAR FLIJ PROTEIN"/>
    <property type="match status" value="1"/>
</dbReference>
<keyword evidence="7" id="KW-1005">Bacterial flagellum biogenesis</keyword>
<accession>A0ABW9G615</accession>
<dbReference type="Proteomes" id="UP001629953">
    <property type="component" value="Unassembled WGS sequence"/>
</dbReference>
<keyword evidence="9" id="KW-0472">Membrane</keyword>
<evidence type="ECO:0000256" key="1">
    <source>
        <dbReference type="ARBA" id="ARBA00004413"/>
    </source>
</evidence>
<keyword evidence="5" id="KW-1003">Cell membrane</keyword>
<keyword evidence="6" id="KW-0145">Chemotaxis</keyword>
<dbReference type="NCBIfam" id="TIGR02473">
    <property type="entry name" value="flagell_FliJ"/>
    <property type="match status" value="1"/>
</dbReference>
<comment type="similarity">
    <text evidence="2">Belongs to the FliJ family.</text>
</comment>
<dbReference type="Gene3D" id="1.10.287.1700">
    <property type="match status" value="1"/>
</dbReference>
<dbReference type="InterPro" id="IPR012823">
    <property type="entry name" value="Flagell_FliJ"/>
</dbReference>